<evidence type="ECO:0000256" key="2">
    <source>
        <dbReference type="ARBA" id="ARBA00011255"/>
    </source>
</evidence>
<dbReference type="InterPro" id="IPR040026">
    <property type="entry name" value="FliD"/>
</dbReference>
<dbReference type="InterPro" id="IPR003481">
    <property type="entry name" value="FliD_N"/>
</dbReference>
<dbReference type="GO" id="GO:0007155">
    <property type="term" value="P:cell adhesion"/>
    <property type="evidence" value="ECO:0007669"/>
    <property type="project" value="InterPro"/>
</dbReference>
<evidence type="ECO:0000256" key="5">
    <source>
        <dbReference type="RuleBase" id="RU362066"/>
    </source>
</evidence>
<keyword evidence="9" id="KW-0966">Cell projection</keyword>
<evidence type="ECO:0000259" key="7">
    <source>
        <dbReference type="Pfam" id="PF02465"/>
    </source>
</evidence>
<dbReference type="InterPro" id="IPR010810">
    <property type="entry name" value="Flagellin_hook_IN_motif"/>
</dbReference>
<keyword evidence="4 5" id="KW-0975">Bacterial flagellum</keyword>
<feature type="domain" description="Flagellar hook-associated protein 2 C-terminal" evidence="8">
    <location>
        <begin position="423"/>
        <end position="647"/>
    </location>
</feature>
<dbReference type="GO" id="GO:0005576">
    <property type="term" value="C:extracellular region"/>
    <property type="evidence" value="ECO:0007669"/>
    <property type="project" value="UniProtKB-SubCell"/>
</dbReference>
<dbReference type="AlphaFoldDB" id="A0A7X4LHJ3"/>
<proteinExistence type="inferred from homology"/>
<evidence type="ECO:0000256" key="3">
    <source>
        <dbReference type="ARBA" id="ARBA00023054"/>
    </source>
</evidence>
<keyword evidence="9" id="KW-0969">Cilium</keyword>
<sequence length="659" mass="72171">MSVGPMGMNTGMDINAMVKKIVGAERAPKQQRIDNDRAKVTASISAYGRLRESLDAMKNLMSDFRQNEIFASRKVDSSDSKAVSATATTDAIAGKYSVDVLQLAQSHKLASNPFDERQQFGPGKLHISLGNRSFDVNISSYSRLMDVVNGINSNKANPGVRAAVIKDTNGPRLILASDQTGKDHRIGISVEAKSGDALKSLEFKTLADRVKDLETARAQAQQLLHPLTPQQQKIAAKVAEKIENAAHIVDKDVAQEIEKASQTAQPAGEAVDPTNPEASSTVNGSNKYVRPQDRIPGWSETASGTLLDSYKEPEPELDQKAQAKSKDVPGWTNTASGTLYDSYVTPKEAEKKLQAVLNKEQQKIEAAVQSGKMTPEQAKDAERAKLTPDERAYLDKVETAQNNLKAAQDSFDHYNGLSQVQEAQDSEVILDGVAKLSSNNNTIEDAIAGVDLTLKAKTDPNQRPPDVDVEYDRDTVRSYIEKFVSAYNQFYQVNQSLGNVDPTTGKAGPLAGDSITRSADARLKAVFSEPVNDAPETMNSLTSLGITTTRQGNLEINYDLLNRQLVNNFDKLGEFFGGRDGFAKRIEDAIQNMTGVTGSIRTRERTLSEQTRRLRDDQSTLDRRMSDLEKRTHNKFEAMQDATSKMHSQLAGMMNALGQ</sequence>
<dbReference type="PANTHER" id="PTHR30288:SF0">
    <property type="entry name" value="FLAGELLAR HOOK-ASSOCIATED PROTEIN 2"/>
    <property type="match status" value="1"/>
</dbReference>
<dbReference type="PANTHER" id="PTHR30288">
    <property type="entry name" value="FLAGELLAR CAP/ASSEMBLY PROTEIN FLID"/>
    <property type="match status" value="1"/>
</dbReference>
<protein>
    <recommendedName>
        <fullName evidence="5">Flagellar hook-associated protein 2</fullName>
        <shortName evidence="5">HAP2</shortName>
    </recommendedName>
    <alternativeName>
        <fullName evidence="5">Flagellar cap protein</fullName>
    </alternativeName>
</protein>
<dbReference type="Pfam" id="PF02465">
    <property type="entry name" value="FliD_N"/>
    <property type="match status" value="1"/>
</dbReference>
<evidence type="ECO:0000256" key="6">
    <source>
        <dbReference type="SAM" id="MobiDB-lite"/>
    </source>
</evidence>
<dbReference type="EMBL" id="WEKT01000003">
    <property type="protein sequence ID" value="MZI92054.1"/>
    <property type="molecule type" value="Genomic_DNA"/>
</dbReference>
<dbReference type="Pfam" id="PF07196">
    <property type="entry name" value="Flagellin_IN"/>
    <property type="match status" value="1"/>
</dbReference>
<name>A0A7X4LHJ3_9VIBR</name>
<dbReference type="GO" id="GO:0009421">
    <property type="term" value="C:bacterial-type flagellum filament cap"/>
    <property type="evidence" value="ECO:0007669"/>
    <property type="project" value="InterPro"/>
</dbReference>
<dbReference type="GO" id="GO:0009424">
    <property type="term" value="C:bacterial-type flagellum hook"/>
    <property type="evidence" value="ECO:0007669"/>
    <property type="project" value="UniProtKB-UniRule"/>
</dbReference>
<comment type="caution">
    <text evidence="9">The sequence shown here is derived from an EMBL/GenBank/DDBJ whole genome shotgun (WGS) entry which is preliminary data.</text>
</comment>
<keyword evidence="9" id="KW-0282">Flagellum</keyword>
<dbReference type="Proteomes" id="UP000462621">
    <property type="component" value="Unassembled WGS sequence"/>
</dbReference>
<comment type="similarity">
    <text evidence="1 5">Belongs to the FliD family.</text>
</comment>
<keyword evidence="3" id="KW-0175">Coiled coil</keyword>
<dbReference type="NCBIfam" id="NF006435">
    <property type="entry name" value="PRK08724.1"/>
    <property type="match status" value="1"/>
</dbReference>
<keyword evidence="5" id="KW-0964">Secreted</keyword>
<accession>A0A7X4LHJ3</accession>
<evidence type="ECO:0000259" key="8">
    <source>
        <dbReference type="Pfam" id="PF07195"/>
    </source>
</evidence>
<feature type="region of interest" description="Disordered" evidence="6">
    <location>
        <begin position="260"/>
        <end position="307"/>
    </location>
</feature>
<feature type="domain" description="Flagellar hook-associated protein 2 N-terminal" evidence="7">
    <location>
        <begin position="10"/>
        <end position="107"/>
    </location>
</feature>
<comment type="subunit">
    <text evidence="2 5">Homopentamer.</text>
</comment>
<evidence type="ECO:0000256" key="1">
    <source>
        <dbReference type="ARBA" id="ARBA00009764"/>
    </source>
</evidence>
<dbReference type="Pfam" id="PF07195">
    <property type="entry name" value="FliD_C"/>
    <property type="match status" value="1"/>
</dbReference>
<keyword evidence="10" id="KW-1185">Reference proteome</keyword>
<dbReference type="GO" id="GO:0071973">
    <property type="term" value="P:bacterial-type flagellum-dependent cell motility"/>
    <property type="evidence" value="ECO:0007669"/>
    <property type="project" value="TreeGrafter"/>
</dbReference>
<comment type="subcellular location">
    <subcellularLocation>
        <location evidence="5">Secreted</location>
    </subcellularLocation>
    <subcellularLocation>
        <location evidence="5">Bacterial flagellum</location>
    </subcellularLocation>
</comment>
<evidence type="ECO:0000256" key="4">
    <source>
        <dbReference type="ARBA" id="ARBA00023143"/>
    </source>
</evidence>
<evidence type="ECO:0000313" key="10">
    <source>
        <dbReference type="Proteomes" id="UP000462621"/>
    </source>
</evidence>
<comment type="function">
    <text evidence="5">Required for morphogenesis and for the elongation of the flagellar filament by facilitating polymerization of the flagellin monomers at the tip of growing filament. Forms a capping structure, which prevents flagellin subunits (transported through the central channel of the flagellum) from leaking out without polymerization at the distal end.</text>
</comment>
<feature type="compositionally biased region" description="Polar residues" evidence="6">
    <location>
        <begin position="276"/>
        <end position="286"/>
    </location>
</feature>
<dbReference type="InterPro" id="IPR010809">
    <property type="entry name" value="FliD_C"/>
</dbReference>
<dbReference type="RefSeq" id="WP_161153368.1">
    <property type="nucleotide sequence ID" value="NZ_WEKT01000003.1"/>
</dbReference>
<evidence type="ECO:0000313" key="9">
    <source>
        <dbReference type="EMBL" id="MZI92054.1"/>
    </source>
</evidence>
<reference evidence="9 10" key="1">
    <citation type="submission" date="2019-10" db="EMBL/GenBank/DDBJ databases">
        <title>Vibrio sp. nov. isolated from a shrimp pond.</title>
        <authorList>
            <person name="Gomez-Gil B."/>
            <person name="Enciso-Ibarra J."/>
            <person name="Enciso-Ibarra K."/>
            <person name="Bolan-Mejia C."/>
        </authorList>
    </citation>
    <scope>NUCLEOTIDE SEQUENCE [LARGE SCALE GENOMIC DNA]</scope>
    <source>
        <strain evidence="9 10">CAIM 722</strain>
    </source>
</reference>
<gene>
    <name evidence="9" type="primary">fliD</name>
    <name evidence="9" type="ORF">F9817_02395</name>
</gene>
<organism evidence="9 10">
    <name type="scientific">Vibrio eleionomae</name>
    <dbReference type="NCBI Taxonomy" id="2653505"/>
    <lineage>
        <taxon>Bacteria</taxon>
        <taxon>Pseudomonadati</taxon>
        <taxon>Pseudomonadota</taxon>
        <taxon>Gammaproteobacteria</taxon>
        <taxon>Vibrionales</taxon>
        <taxon>Vibrionaceae</taxon>
        <taxon>Vibrio</taxon>
    </lineage>
</organism>